<dbReference type="RefSeq" id="WP_108603972.1">
    <property type="nucleotide sequence ID" value="NZ_CP026604.1"/>
</dbReference>
<dbReference type="EMBL" id="CP026604">
    <property type="protein sequence ID" value="AWB67906.1"/>
    <property type="molecule type" value="Genomic_DNA"/>
</dbReference>
<feature type="chain" id="PRO_5015391155" evidence="1">
    <location>
        <begin position="24"/>
        <end position="392"/>
    </location>
</feature>
<proteinExistence type="predicted"/>
<dbReference type="SUPFAM" id="SSF53474">
    <property type="entry name" value="alpha/beta-Hydrolases"/>
    <property type="match status" value="1"/>
</dbReference>
<dbReference type="AlphaFoldDB" id="A0A2S0VUK7"/>
<dbReference type="Pfam" id="PF00756">
    <property type="entry name" value="Esterase"/>
    <property type="match status" value="1"/>
</dbReference>
<dbReference type="Gene3D" id="3.40.50.1820">
    <property type="entry name" value="alpha/beta hydrolase"/>
    <property type="match status" value="1"/>
</dbReference>
<name>A0A2S0VUK7_9ALTE</name>
<keyword evidence="3" id="KW-1185">Reference proteome</keyword>
<evidence type="ECO:0000313" key="2">
    <source>
        <dbReference type="EMBL" id="AWB67906.1"/>
    </source>
</evidence>
<accession>A0A2S0VUK7</accession>
<dbReference type="InterPro" id="IPR029058">
    <property type="entry name" value="AB_hydrolase_fold"/>
</dbReference>
<keyword evidence="1" id="KW-0732">Signal</keyword>
<dbReference type="KEGG" id="cate:C2869_16395"/>
<gene>
    <name evidence="2" type="ORF">C2869_16395</name>
</gene>
<dbReference type="InterPro" id="IPR050583">
    <property type="entry name" value="Mycobacterial_A85_antigen"/>
</dbReference>
<reference evidence="2 3" key="1">
    <citation type="submission" date="2018-01" db="EMBL/GenBank/DDBJ databases">
        <title>Genome sequence of a Cantenovulum-like bacteria.</title>
        <authorList>
            <person name="Tan W.R."/>
            <person name="Lau N.-S."/>
            <person name="Go F."/>
            <person name="Amirul A.-A.A."/>
        </authorList>
    </citation>
    <scope>NUCLEOTIDE SEQUENCE [LARGE SCALE GENOMIC DNA]</scope>
    <source>
        <strain evidence="2 3">CCB-QB4</strain>
    </source>
</reference>
<protein>
    <submittedName>
        <fullName evidence="2">Uncharacterized protein</fullName>
    </submittedName>
</protein>
<feature type="signal peptide" evidence="1">
    <location>
        <begin position="1"/>
        <end position="23"/>
    </location>
</feature>
<dbReference type="Proteomes" id="UP000244441">
    <property type="component" value="Chromosome"/>
</dbReference>
<dbReference type="InterPro" id="IPR000801">
    <property type="entry name" value="Esterase-like"/>
</dbReference>
<dbReference type="PANTHER" id="PTHR48098:SF6">
    <property type="entry name" value="FERRI-BACILLIBACTIN ESTERASE BESA"/>
    <property type="match status" value="1"/>
</dbReference>
<evidence type="ECO:0000313" key="3">
    <source>
        <dbReference type="Proteomes" id="UP000244441"/>
    </source>
</evidence>
<dbReference type="OrthoDB" id="9784036at2"/>
<organism evidence="2 3">
    <name type="scientific">Saccharobesus litoralis</name>
    <dbReference type="NCBI Taxonomy" id="2172099"/>
    <lineage>
        <taxon>Bacteria</taxon>
        <taxon>Pseudomonadati</taxon>
        <taxon>Pseudomonadota</taxon>
        <taxon>Gammaproteobacteria</taxon>
        <taxon>Alteromonadales</taxon>
        <taxon>Alteromonadaceae</taxon>
        <taxon>Saccharobesus</taxon>
    </lineage>
</organism>
<evidence type="ECO:0000256" key="1">
    <source>
        <dbReference type="SAM" id="SignalP"/>
    </source>
</evidence>
<sequence>MLKTYRVTYLFVALTMLSLHARAQTVILKPTGSASGSYSVDLIGSFNQWEMTPNSKMQWNDSTKTYHYSIPKSPKPTLFNVYKQGDWQNPLATEYGKPYTCGYFADTENDSSLTLDFHGWTKDKAITAPDTLVGKLITLNDFPMKSLERSGDIYIYLPNSYLHQPNRAYPVVYMLDGQNLFTEALSYSYEWQVDETLTATKLDIIVVGIANGAERWKEYNPWDSVNYMGKSIQGTGNKTIQFIQQELKPYIDKNYRTRTEAENTALIGSSLGGLMALYAGIEHSDTFGKVAAFSPSFSFTTFDAQTSLDPAKSNLISAAKQTKPNKDKNKIYFDVGEVEYGSFDLLDTLYDSFVTAGYSPAQLKMVKDTKGRHCELDWAQRLPVALNWLFKP</sequence>
<dbReference type="PANTHER" id="PTHR48098">
    <property type="entry name" value="ENTEROCHELIN ESTERASE-RELATED"/>
    <property type="match status" value="1"/>
</dbReference>